<dbReference type="RefSeq" id="WP_030003862.1">
    <property type="nucleotide sequence ID" value="NC_022538.1"/>
</dbReference>
<dbReference type="Proteomes" id="UP000032740">
    <property type="component" value="Chromosome"/>
</dbReference>
<evidence type="ECO:0000313" key="1">
    <source>
        <dbReference type="EMBL" id="CCV64979.1"/>
    </source>
</evidence>
<dbReference type="EMBL" id="FO681347">
    <property type="protein sequence ID" value="CCV64979.1"/>
    <property type="molecule type" value="Genomic_DNA"/>
</dbReference>
<dbReference type="HOGENOM" id="CLU_1444760_0_0_14"/>
<organism evidence="1 2">
    <name type="scientific">Alteracholeplasma palmae (strain ATCC 49389 / J233)</name>
    <name type="common">Acholeplasma palmae</name>
    <dbReference type="NCBI Taxonomy" id="1318466"/>
    <lineage>
        <taxon>Bacteria</taxon>
        <taxon>Bacillati</taxon>
        <taxon>Mycoplasmatota</taxon>
        <taxon>Mollicutes</taxon>
        <taxon>Acholeplasmatales</taxon>
        <taxon>Acholeplasmataceae</taxon>
        <taxon>Acholeplasma</taxon>
    </lineage>
</organism>
<reference evidence="1 2" key="1">
    <citation type="journal article" date="2013" name="J. Mol. Microbiol. Biotechnol.">
        <title>Analysis of the Complete Genomes of Acholeplasma brassicae , A. palmae and A. laidlawii and Their Comparison to the Obligate Parasites from ' Candidatus Phytoplasma'.</title>
        <authorList>
            <person name="Kube M."/>
            <person name="Siewert C."/>
            <person name="Migdoll A.M."/>
            <person name="Duduk B."/>
            <person name="Holz S."/>
            <person name="Rabus R."/>
            <person name="Seemuller E."/>
            <person name="Mitrovic J."/>
            <person name="Muller I."/>
            <person name="Buttner C."/>
            <person name="Reinhardt R."/>
        </authorList>
    </citation>
    <scope>NUCLEOTIDE SEQUENCE [LARGE SCALE GENOMIC DNA]</scope>
    <source>
        <strain evidence="1 2">J233</strain>
    </source>
</reference>
<dbReference type="AlphaFoldDB" id="U4KLU7"/>
<dbReference type="KEGG" id="apal:BN85414020"/>
<protein>
    <submittedName>
        <fullName evidence="1">Uncharacterized protein</fullName>
    </submittedName>
</protein>
<sequence>MIEEKIYQEYNQWKETYKDLILYLKENDSLLLVRYDYIFEVLDYLFDKLIDDPTYTETENEIFVTGFLYLKSEFITLTEILNKYLNNSYEELNKKATTINLLLNVLDLENDFVADNNVDTEELKELKNLENDVRTALEKKETLSDEYYDRLDKVSQDLIGKVSEYHSVHELFLEIANELELI</sequence>
<dbReference type="OrthoDB" id="384526at2"/>
<gene>
    <name evidence="1" type="ORF">BN85414020</name>
</gene>
<proteinExistence type="predicted"/>
<accession>U4KLU7</accession>
<evidence type="ECO:0000313" key="2">
    <source>
        <dbReference type="Proteomes" id="UP000032740"/>
    </source>
</evidence>
<dbReference type="STRING" id="1318466.BN85414020"/>
<name>U4KLU7_ALTPJ</name>
<keyword evidence="2" id="KW-1185">Reference proteome</keyword>